<gene>
    <name evidence="2" type="ORF">N4261_04540</name>
</gene>
<evidence type="ECO:0000313" key="2">
    <source>
        <dbReference type="EMBL" id="UXH79209.1"/>
    </source>
</evidence>
<feature type="compositionally biased region" description="Low complexity" evidence="1">
    <location>
        <begin position="16"/>
        <end position="39"/>
    </location>
</feature>
<feature type="region of interest" description="Disordered" evidence="1">
    <location>
        <begin position="1"/>
        <end position="39"/>
    </location>
</feature>
<evidence type="ECO:0008006" key="4">
    <source>
        <dbReference type="Google" id="ProtNLM"/>
    </source>
</evidence>
<dbReference type="EMBL" id="CP104562">
    <property type="protein sequence ID" value="UXH79209.1"/>
    <property type="molecule type" value="Genomic_DNA"/>
</dbReference>
<accession>A0ABY6B204</accession>
<evidence type="ECO:0000313" key="3">
    <source>
        <dbReference type="Proteomes" id="UP001064933"/>
    </source>
</evidence>
<organism evidence="2 3">
    <name type="scientific">Roseateles amylovorans</name>
    <dbReference type="NCBI Taxonomy" id="2978473"/>
    <lineage>
        <taxon>Bacteria</taxon>
        <taxon>Pseudomonadati</taxon>
        <taxon>Pseudomonadota</taxon>
        <taxon>Betaproteobacteria</taxon>
        <taxon>Burkholderiales</taxon>
        <taxon>Sphaerotilaceae</taxon>
        <taxon>Roseateles</taxon>
    </lineage>
</organism>
<dbReference type="RefSeq" id="WP_261759029.1">
    <property type="nucleotide sequence ID" value="NZ_CP104562.2"/>
</dbReference>
<feature type="compositionally biased region" description="Polar residues" evidence="1">
    <location>
        <begin position="1"/>
        <end position="13"/>
    </location>
</feature>
<protein>
    <recommendedName>
        <fullName evidence="4">Secreted protein</fullName>
    </recommendedName>
</protein>
<name>A0ABY6B204_9BURK</name>
<reference evidence="2" key="1">
    <citation type="submission" date="2022-10" db="EMBL/GenBank/DDBJ databases">
        <title>Characterization and whole genome sequencing of a new Roseateles species, isolated from fresh water.</title>
        <authorList>
            <person name="Guliayeva D.Y."/>
            <person name="Akhremchuk A.E."/>
            <person name="Sikolenko M.A."/>
            <person name="Valentovich L.N."/>
            <person name="Sidarenka A.V."/>
        </authorList>
    </citation>
    <scope>NUCLEOTIDE SEQUENCE</scope>
    <source>
        <strain evidence="2">BIM B-1768</strain>
    </source>
</reference>
<keyword evidence="3" id="KW-1185">Reference proteome</keyword>
<evidence type="ECO:0000256" key="1">
    <source>
        <dbReference type="SAM" id="MobiDB-lite"/>
    </source>
</evidence>
<sequence length="149" mass="13925">MNRISATSDTGVSTDAGRSAAAGGAASAAAPPTPRASSPEVGLTIGLPVLGVTATFSPQSLVALAESTADVVGDAVGEMSDAGADVLHGLSKAAGRVAQGVGDGTQAVATGLSDLGGQLVDGAVNVVATVAGYGVLGALAGGAILDELA</sequence>
<proteinExistence type="predicted"/>
<dbReference type="Proteomes" id="UP001064933">
    <property type="component" value="Chromosome"/>
</dbReference>